<comment type="caution">
    <text evidence="2">The sequence shown here is derived from an EMBL/GenBank/DDBJ whole genome shotgun (WGS) entry which is preliminary data.</text>
</comment>
<sequence length="111" mass="11793">MAAKYELKKTRNDKFVFNLVATNGQVVLTSEMYESKASALNGIESVRKNGPDDARYGRLSAKDGSPYFTLKAGNGQVIGQSQMYSGAKARDGGIAAVQGNAADAVLDDQTL</sequence>
<evidence type="ECO:0000313" key="2">
    <source>
        <dbReference type="EMBL" id="RID98354.1"/>
    </source>
</evidence>
<accession>A0A398C7U2</accession>
<name>A0A398C7U2_9BURK</name>
<dbReference type="PANTHER" id="PTHR40606:SF1">
    <property type="entry name" value="UPF0339 PROTEIN YEGP"/>
    <property type="match status" value="1"/>
</dbReference>
<dbReference type="EMBL" id="QXJC01000003">
    <property type="protein sequence ID" value="RID98354.1"/>
    <property type="molecule type" value="Genomic_DNA"/>
</dbReference>
<reference evidence="2 3" key="1">
    <citation type="submission" date="2018-09" db="EMBL/GenBank/DDBJ databases">
        <title>Draft genome of Simplicispira sp. NY-02.</title>
        <authorList>
            <person name="Im W.T."/>
        </authorList>
    </citation>
    <scope>NUCLEOTIDE SEQUENCE [LARGE SCALE GENOMIC DNA]</scope>
    <source>
        <strain evidence="2 3">NY-02</strain>
    </source>
</reference>
<feature type="domain" description="DUF1508" evidence="1">
    <location>
        <begin position="61"/>
        <end position="108"/>
    </location>
</feature>
<dbReference type="OrthoDB" id="9802792at2"/>
<dbReference type="PANTHER" id="PTHR40606">
    <property type="match status" value="1"/>
</dbReference>
<evidence type="ECO:0000259" key="1">
    <source>
        <dbReference type="Pfam" id="PF07411"/>
    </source>
</evidence>
<protein>
    <submittedName>
        <fullName evidence="2">DUF1508 domain-containing protein</fullName>
    </submittedName>
</protein>
<proteinExistence type="predicted"/>
<dbReference type="SUPFAM" id="SSF160113">
    <property type="entry name" value="YegP-like"/>
    <property type="match status" value="2"/>
</dbReference>
<dbReference type="Pfam" id="PF07411">
    <property type="entry name" value="DUF1508"/>
    <property type="match status" value="2"/>
</dbReference>
<dbReference type="InterPro" id="IPR051141">
    <property type="entry name" value="UPF0339_domain"/>
</dbReference>
<dbReference type="Gene3D" id="2.30.29.80">
    <property type="match status" value="1"/>
</dbReference>
<dbReference type="InterPro" id="IPR010879">
    <property type="entry name" value="DUF1508"/>
</dbReference>
<dbReference type="Proteomes" id="UP000266302">
    <property type="component" value="Unassembled WGS sequence"/>
</dbReference>
<evidence type="ECO:0000313" key="3">
    <source>
        <dbReference type="Proteomes" id="UP000266302"/>
    </source>
</evidence>
<gene>
    <name evidence="2" type="ORF">D3F03_08920</name>
</gene>
<feature type="domain" description="DUF1508" evidence="1">
    <location>
        <begin position="12"/>
        <end position="56"/>
    </location>
</feature>
<organism evidence="2 3">
    <name type="scientific">Simplicispira hankyongi</name>
    <dbReference type="NCBI Taxonomy" id="2315688"/>
    <lineage>
        <taxon>Bacteria</taxon>
        <taxon>Pseudomonadati</taxon>
        <taxon>Pseudomonadota</taxon>
        <taxon>Betaproteobacteria</taxon>
        <taxon>Burkholderiales</taxon>
        <taxon>Comamonadaceae</taxon>
        <taxon>Simplicispira</taxon>
    </lineage>
</organism>
<dbReference type="InterPro" id="IPR036913">
    <property type="entry name" value="YegP-like_sf"/>
</dbReference>
<dbReference type="RefSeq" id="WP_119109019.1">
    <property type="nucleotide sequence ID" value="NZ_QXJC01000003.1"/>
</dbReference>
<dbReference type="AlphaFoldDB" id="A0A398C7U2"/>
<keyword evidence="3" id="KW-1185">Reference proteome</keyword>